<feature type="compositionally biased region" description="Basic and acidic residues" evidence="1">
    <location>
        <begin position="890"/>
        <end position="906"/>
    </location>
</feature>
<feature type="compositionally biased region" description="Basic residues" evidence="1">
    <location>
        <begin position="956"/>
        <end position="965"/>
    </location>
</feature>
<sequence length="1680" mass="191962">MQLAVLGAHGDHDEDTVVHVRGRHRRVLFIPADAGALAEHQTVDYVELLLLVGALVDFDLRRREHDPPLPEVPLVFELDQPSVIQKIERPQVVGHQPPNGILRLRNLLTQRVDLRELKKLVVVQQRLLLLHLLAHPHELVLVFARVGVPLKLEEGPLNQKLRRGVLDADQVEQHVVAQVKRAVQPVRLPHEDGLRLLGFDAPVQHDYHQTVLIQTAPARPPRHLDVLARRDEAIRLTVPLAEGGEDHAPGRHVNPHREGLSAEEHLYQPLLEQNLDDFLDDGQQAAVVDAYPALEQRQHEDRLRQLPVVVGQRRHGVLVYFSDEVLLRLVRHVQRAQRGRVRFAFGLGEGEDDHRRELFVVAHGDHRLNLPRVAPPLAAPLLDGVQRPHRLEERVLPEAPRVVQHQEHPVGLRRVYVVLQRRRPVVGCDDVARHVLDPADPLGELDRVGYRRREEDQVHLLRDQDDGLLPDDAPLGVAHVVHLVEDHPLHLLHDFAPPVEHRPEDLRRHHHDGGVRVERHVPRHEPDVHELVAQVAVLLVAQRLDRARVYDPPLVPQPHGDCVLRHRRLARRGVGADQHALLSLQAVDGLFLELVEREGVLARRLPRRARLRLVPRRLQPVVGAVLAPWHPLQHDLRRQPVLQRPHEPRRRREAFLFVRRDLGCGHGFERIEHTQRVVHCAFPCDKPRPSGWNPAAPPTLIPAPVPPAALPASPPCLLATLKATPSTRKSQLSGTLNTVVERGQGLDGQLARGGPEGRQRRERQREGLQHPRRRRQLQRGHALHQRQQRGRLALPHVAGLGRQQQRVQRVKVPRHEGEAELALVGRACVVQHPRLRPLCVYLVLVRAHPREQHKLLEQAFDREFRRRGGHPHWHRSHYSRRSRVAAGLRGRTEERPVRRQDGRRTIEPPLHPRVEQVHHREGVRQVKVLLAENPQSISSQRLVGVPNRHLEEHQKRTPRVRHQPRQRVVQPVEPQQRVVGPQLQLLQAPCRFRIEPQAQSQVHHLPQGRAAADLVARTAHQAAHVLVDYQRVEGVLLRDDRHSHRRCVRFPAEQPRQQIEGHRRRQVVVYLRRLGVAEVVQRAHPEVDLRGGDPVVNELEVQRRKQRLDQKPQIAVPHNLLHVRHVLGELLRLEEVAHSDHATQHPEHHRAEVLQLAPESRVLPAHRAQYAQHVVRVAGPQQLEGFLDFLDQLYVGGVRPHQDLKHCNGAQERRGVPALCKLPQVHAHQRHMQVLLHARPLDLHLHQPVEVPYFRVLPVQQVQAEGHLHGRVPVLLVVHERLQPPLLPRAQLRPLRAEQRAREQQVELRLPDDERLGRLPRPSHLVDVQPHVPAHAERQLAAPLRPAPQSHAAEGLHALGAEVHLQRVVVAAAQDRLRDAFRRVLQHVDQRDGRLAGALVHRPDERVLQLAQQLRVARHDARAQPHQLQPAHSQVHVRRRQHLPQYVVHDVEGEVPRQLAHGVHRVHAVAALPPALQLLPALRVPLRLTDGDLPRHQPKQHSQHVRVPQHLVEAEGAHCARLGVQQHFVQQPHQEVHVREGVLPVALRHCLRYVRRVEEGRQHLPVPRLGLRRQLLQVHLVQHVADLVDVLRQLLEREVASVHRVVQLDGHLVLRARVLVSRVVGEVLLPARGPRRPECCDRGEPRLEPFHARRGPTLRHLSGPSATKPERQCTASILVI</sequence>
<evidence type="ECO:0000313" key="2">
    <source>
        <dbReference type="EMBL" id="GIX63248.1"/>
    </source>
</evidence>
<dbReference type="Proteomes" id="UP001497744">
    <property type="component" value="Unassembled WGS sequence"/>
</dbReference>
<evidence type="ECO:0000313" key="3">
    <source>
        <dbReference type="Proteomes" id="UP001497744"/>
    </source>
</evidence>
<feature type="region of interest" description="Disordered" evidence="1">
    <location>
        <begin position="868"/>
        <end position="906"/>
    </location>
</feature>
<feature type="compositionally biased region" description="Basic residues" evidence="1">
    <location>
        <begin position="770"/>
        <end position="789"/>
    </location>
</feature>
<feature type="region of interest" description="Disordered" evidence="1">
    <location>
        <begin position="952"/>
        <end position="972"/>
    </location>
</feature>
<proteinExistence type="predicted"/>
<comment type="caution">
    <text evidence="2">The sequence shown here is derived from an EMBL/GenBank/DDBJ whole genome shotgun (WGS) entry which is preliminary data.</text>
</comment>
<accession>A0AAV4LTJ4</accession>
<dbReference type="EMBL" id="BPLF01000002">
    <property type="protein sequence ID" value="GIX63248.1"/>
    <property type="molecule type" value="Genomic_DNA"/>
</dbReference>
<feature type="compositionally biased region" description="Basic and acidic residues" evidence="1">
    <location>
        <begin position="755"/>
        <end position="769"/>
    </location>
</feature>
<gene>
    <name evidence="2" type="ORF">BcabD6B2_26830</name>
</gene>
<dbReference type="GeneID" id="94194729"/>
<reference evidence="2 3" key="1">
    <citation type="submission" date="2021-06" db="EMBL/GenBank/DDBJ databases">
        <title>Genome sequence of Babesia caballi.</title>
        <authorList>
            <person name="Yamagishi J."/>
            <person name="Kidaka T."/>
            <person name="Ochi A."/>
        </authorList>
    </citation>
    <scope>NUCLEOTIDE SEQUENCE [LARGE SCALE GENOMIC DNA]</scope>
    <source>
        <strain evidence="2">USDA-D6B2</strain>
    </source>
</reference>
<protein>
    <submittedName>
        <fullName evidence="2">Uncharacterized protein</fullName>
    </submittedName>
</protein>
<name>A0AAV4LTJ4_BABCB</name>
<organism evidence="2 3">
    <name type="scientific">Babesia caballi</name>
    <dbReference type="NCBI Taxonomy" id="5871"/>
    <lineage>
        <taxon>Eukaryota</taxon>
        <taxon>Sar</taxon>
        <taxon>Alveolata</taxon>
        <taxon>Apicomplexa</taxon>
        <taxon>Aconoidasida</taxon>
        <taxon>Piroplasmida</taxon>
        <taxon>Babesiidae</taxon>
        <taxon>Babesia</taxon>
    </lineage>
</organism>
<feature type="compositionally biased region" description="Basic residues" evidence="1">
    <location>
        <begin position="868"/>
        <end position="883"/>
    </location>
</feature>
<keyword evidence="3" id="KW-1185">Reference proteome</keyword>
<feature type="region of interest" description="Disordered" evidence="1">
    <location>
        <begin position="739"/>
        <end position="790"/>
    </location>
</feature>
<evidence type="ECO:0000256" key="1">
    <source>
        <dbReference type="SAM" id="MobiDB-lite"/>
    </source>
</evidence>
<dbReference type="RefSeq" id="XP_067715317.1">
    <property type="nucleotide sequence ID" value="XM_067859216.1"/>
</dbReference>